<evidence type="ECO:0000313" key="3">
    <source>
        <dbReference type="Proteomes" id="UP001280121"/>
    </source>
</evidence>
<feature type="compositionally biased region" description="Acidic residues" evidence="1">
    <location>
        <begin position="128"/>
        <end position="137"/>
    </location>
</feature>
<accession>A0AAD9TGP8</accession>
<dbReference type="Proteomes" id="UP001280121">
    <property type="component" value="Unassembled WGS sequence"/>
</dbReference>
<gene>
    <name evidence="2" type="ORF">Ddye_030280</name>
</gene>
<comment type="caution">
    <text evidence="2">The sequence shown here is derived from an EMBL/GenBank/DDBJ whole genome shotgun (WGS) entry which is preliminary data.</text>
</comment>
<feature type="region of interest" description="Disordered" evidence="1">
    <location>
        <begin position="1"/>
        <end position="24"/>
    </location>
</feature>
<feature type="region of interest" description="Disordered" evidence="1">
    <location>
        <begin position="41"/>
        <end position="69"/>
    </location>
</feature>
<protein>
    <submittedName>
        <fullName evidence="2">Uncharacterized protein</fullName>
    </submittedName>
</protein>
<dbReference type="InterPro" id="IPR027443">
    <property type="entry name" value="IPNS-like_sf"/>
</dbReference>
<keyword evidence="3" id="KW-1185">Reference proteome</keyword>
<name>A0AAD9TGP8_9ROSI</name>
<dbReference type="SUPFAM" id="SSF51197">
    <property type="entry name" value="Clavaminate synthase-like"/>
    <property type="match status" value="1"/>
</dbReference>
<dbReference type="Gene3D" id="2.60.120.330">
    <property type="entry name" value="B-lactam Antibiotic, Isopenicillin N Synthase, Chain"/>
    <property type="match status" value="2"/>
</dbReference>
<sequence>MYGTTAAPPPTPSALSTNSQPTTAATADALSRLLHRLPPTLSLPTRRSPALSATCTSPPPPLISLSDPNPNDRLISSASQLGFFQLTDHDISSQLAQSAELESISLFELEKDKKESFFPKNWPLGHEADEEEGDGDGESFCLDSSCSTESTELNLTSLREFTRAMEKVGLKMVEMLASAVGFENPIREDPTRICSLMWVSQGLHGMDWDKPVLSGGFYPYIIALQYQIRQQKYLLSTDSGRVTVSPQVDSILVTLGDVVQVWSNGKLKKVRGRPCLVPGNAKNNNSQSISMSLLVTLPLESRVSPLIIIREVDNNRREENDDEVEEDGHQIHGSSASSVKKKEDKLMFESFCFEDYAWRLYHERLLLKDPLDRYRI</sequence>
<feature type="region of interest" description="Disordered" evidence="1">
    <location>
        <begin position="120"/>
        <end position="139"/>
    </location>
</feature>
<reference evidence="2" key="1">
    <citation type="journal article" date="2023" name="Plant J.">
        <title>Genome sequences and population genomics provide insights into the demographic history, inbreeding, and mutation load of two 'living fossil' tree species of Dipteronia.</title>
        <authorList>
            <person name="Feng Y."/>
            <person name="Comes H.P."/>
            <person name="Chen J."/>
            <person name="Zhu S."/>
            <person name="Lu R."/>
            <person name="Zhang X."/>
            <person name="Li P."/>
            <person name="Qiu J."/>
            <person name="Olsen K.M."/>
            <person name="Qiu Y."/>
        </authorList>
    </citation>
    <scope>NUCLEOTIDE SEQUENCE</scope>
    <source>
        <strain evidence="2">KIB01</strain>
    </source>
</reference>
<evidence type="ECO:0000313" key="2">
    <source>
        <dbReference type="EMBL" id="KAK2635488.1"/>
    </source>
</evidence>
<dbReference type="AlphaFoldDB" id="A0AAD9TGP8"/>
<feature type="region of interest" description="Disordered" evidence="1">
    <location>
        <begin position="317"/>
        <end position="337"/>
    </location>
</feature>
<dbReference type="PANTHER" id="PTHR34945:SF2">
    <property type="entry name" value="2-OXOGLUTARATE (2OG) AND FE(II)-DEPENDENT OXYGENASE SUPERFAMILY PROTEIN"/>
    <property type="match status" value="1"/>
</dbReference>
<dbReference type="EMBL" id="JANJYI010000009">
    <property type="protein sequence ID" value="KAK2635488.1"/>
    <property type="molecule type" value="Genomic_DNA"/>
</dbReference>
<evidence type="ECO:0000256" key="1">
    <source>
        <dbReference type="SAM" id="MobiDB-lite"/>
    </source>
</evidence>
<dbReference type="PANTHER" id="PTHR34945">
    <property type="entry name" value="2-OXOGLUTARATE (2OG) AND FE(II)-DEPENDENT OXYGENASE SUPERFAMILY PROTEIN"/>
    <property type="match status" value="1"/>
</dbReference>
<proteinExistence type="predicted"/>
<organism evidence="2 3">
    <name type="scientific">Dipteronia dyeriana</name>
    <dbReference type="NCBI Taxonomy" id="168575"/>
    <lineage>
        <taxon>Eukaryota</taxon>
        <taxon>Viridiplantae</taxon>
        <taxon>Streptophyta</taxon>
        <taxon>Embryophyta</taxon>
        <taxon>Tracheophyta</taxon>
        <taxon>Spermatophyta</taxon>
        <taxon>Magnoliopsida</taxon>
        <taxon>eudicotyledons</taxon>
        <taxon>Gunneridae</taxon>
        <taxon>Pentapetalae</taxon>
        <taxon>rosids</taxon>
        <taxon>malvids</taxon>
        <taxon>Sapindales</taxon>
        <taxon>Sapindaceae</taxon>
        <taxon>Hippocastanoideae</taxon>
        <taxon>Acereae</taxon>
        <taxon>Dipteronia</taxon>
    </lineage>
</organism>